<evidence type="ECO:0000259" key="1">
    <source>
        <dbReference type="Pfam" id="PF07693"/>
    </source>
</evidence>
<dbReference type="Proteomes" id="UP000822152">
    <property type="component" value="Unassembled WGS sequence"/>
</dbReference>
<reference evidence="2 3" key="1">
    <citation type="journal article" date="2020" name="Cell Host Microbe">
        <title>Functional and Genomic Variation between Human-Derived Isolates of Lachnospiraceae Reveals Inter- and Intra-Species Diversity.</title>
        <authorList>
            <person name="Sorbara M.T."/>
            <person name="Littmann E.R."/>
            <person name="Fontana E."/>
            <person name="Moody T.U."/>
            <person name="Kohout C.E."/>
            <person name="Gjonbalaj M."/>
            <person name="Eaton V."/>
            <person name="Seok R."/>
            <person name="Leiner I.M."/>
            <person name="Pamer E.G."/>
        </authorList>
    </citation>
    <scope>NUCLEOTIDE SEQUENCE [LARGE SCALE GENOMIC DNA]</scope>
    <source>
        <strain evidence="2 3">MSK.20.11</strain>
    </source>
</reference>
<keyword evidence="3" id="KW-1185">Reference proteome</keyword>
<comment type="caution">
    <text evidence="2">The sequence shown here is derived from an EMBL/GenBank/DDBJ whole genome shotgun (WGS) entry which is preliminary data.</text>
</comment>
<proteinExistence type="predicted"/>
<dbReference type="RefSeq" id="WP_173742889.1">
    <property type="nucleotide sequence ID" value="NZ_JAAIPF010000008.1"/>
</dbReference>
<sequence length="659" mass="77479">MDERYLSESSILKEIKYYIDTNFYNYAVMIDGAWGSGKTYFVKNVLLKKIESNEKRVLYVSLYGISNIQELGKKLYLDYLLKDKSKLVTEHTELVENVIGTIIDIGSPFMGKLGDIDIKEKKIKNIVQNTVKHICPMKNCVLIFDDLERCDCSIQDILGYINGFVEQAGMKVIIIANQEELRKKIDAQTLALQIRAVIGKDETLDFTEPGNGQLVKYLMSMQNKQPENEKIKKVSLNVAKERVARVFGVESEYEHIREKIVGTVFHYNPDTKKVMSNLIQKNFTYNTNDRRQLEKNINYLAESMEKAKHVNFRTFQFFLQKMDKLLQVLDGEDYENKDFIYKRVILSCWDSCILFKTGKLKDDWNDAEYIEGVKFRVRVIEDYIKYSWLNVEKGKIVFKKFDVEETRTKLLKNDPVNLLQDKWYRADSDDFIVNNMNAVIENARNGMYDIGSYDKILQIFLQIYTAGFDIEYVDRLIKAMCEGIETKSATGILDCIGTMSWESKKTEQLYKQYIRKLQEVYNKSMEKKSEDDLNIFLKEDNWAQKIYDYCLNVKHPQKQEDYTKKLSPFLKALDVKTLIRKLETSNGENLQKFASVLRLVYPLQYNPNAFIEDNEERKKLCLAMKHCKENETQLIRKFQYQIIEEYLLKFTDFEESTKE</sequence>
<protein>
    <recommendedName>
        <fullName evidence="1">KAP NTPase domain-containing protein</fullName>
    </recommendedName>
</protein>
<evidence type="ECO:0000313" key="2">
    <source>
        <dbReference type="EMBL" id="NSF73187.1"/>
    </source>
</evidence>
<dbReference type="Gene3D" id="3.40.50.300">
    <property type="entry name" value="P-loop containing nucleotide triphosphate hydrolases"/>
    <property type="match status" value="1"/>
</dbReference>
<evidence type="ECO:0000313" key="3">
    <source>
        <dbReference type="Proteomes" id="UP000822152"/>
    </source>
</evidence>
<name>A0ABX2GLF3_9FIRM</name>
<dbReference type="InterPro" id="IPR011646">
    <property type="entry name" value="KAP_P-loop"/>
</dbReference>
<accession>A0ABX2GLF3</accession>
<organism evidence="2 3">
    <name type="scientific">Blautia wexlerae</name>
    <dbReference type="NCBI Taxonomy" id="418240"/>
    <lineage>
        <taxon>Bacteria</taxon>
        <taxon>Bacillati</taxon>
        <taxon>Bacillota</taxon>
        <taxon>Clostridia</taxon>
        <taxon>Lachnospirales</taxon>
        <taxon>Lachnospiraceae</taxon>
        <taxon>Blautia</taxon>
    </lineage>
</organism>
<feature type="domain" description="KAP NTPase" evidence="1">
    <location>
        <begin position="16"/>
        <end position="189"/>
    </location>
</feature>
<dbReference type="InterPro" id="IPR027417">
    <property type="entry name" value="P-loop_NTPase"/>
</dbReference>
<dbReference type="EMBL" id="JAAIPF010000008">
    <property type="protein sequence ID" value="NSF73187.1"/>
    <property type="molecule type" value="Genomic_DNA"/>
</dbReference>
<dbReference type="Pfam" id="PF07693">
    <property type="entry name" value="KAP_NTPase"/>
    <property type="match status" value="1"/>
</dbReference>
<dbReference type="SUPFAM" id="SSF52540">
    <property type="entry name" value="P-loop containing nucleoside triphosphate hydrolases"/>
    <property type="match status" value="1"/>
</dbReference>
<gene>
    <name evidence="2" type="ORF">G4952_04980</name>
</gene>